<dbReference type="InterPro" id="IPR036259">
    <property type="entry name" value="MFS_trans_sf"/>
</dbReference>
<dbReference type="PATRIC" id="fig|1423811.3.peg.1487"/>
<dbReference type="Gene3D" id="1.20.1250.20">
    <property type="entry name" value="MFS general substrate transporter like domains"/>
    <property type="match status" value="1"/>
</dbReference>
<organism evidence="9 10">
    <name type="scientific">Companilactobacillus tucceti DSM 20183</name>
    <dbReference type="NCBI Taxonomy" id="1423811"/>
    <lineage>
        <taxon>Bacteria</taxon>
        <taxon>Bacillati</taxon>
        <taxon>Bacillota</taxon>
        <taxon>Bacilli</taxon>
        <taxon>Lactobacillales</taxon>
        <taxon>Lactobacillaceae</taxon>
        <taxon>Companilactobacillus</taxon>
    </lineage>
</organism>
<dbReference type="GO" id="GO:0005886">
    <property type="term" value="C:plasma membrane"/>
    <property type="evidence" value="ECO:0007669"/>
    <property type="project" value="UniProtKB-SubCell"/>
</dbReference>
<evidence type="ECO:0000259" key="8">
    <source>
        <dbReference type="PROSITE" id="PS50850"/>
    </source>
</evidence>
<name>A0A0R1J609_9LACO</name>
<accession>A0A0R1J609</accession>
<keyword evidence="6 7" id="KW-0472">Membrane</keyword>
<feature type="transmembrane region" description="Helical" evidence="7">
    <location>
        <begin position="12"/>
        <end position="33"/>
    </location>
</feature>
<evidence type="ECO:0000256" key="5">
    <source>
        <dbReference type="ARBA" id="ARBA00022989"/>
    </source>
</evidence>
<keyword evidence="10" id="KW-1185">Reference proteome</keyword>
<dbReference type="GO" id="GO:0022857">
    <property type="term" value="F:transmembrane transporter activity"/>
    <property type="evidence" value="ECO:0007669"/>
    <property type="project" value="InterPro"/>
</dbReference>
<proteinExistence type="predicted"/>
<sequence>MIPLGLFKSFVFTGGNVATFLLYAAMYGVVFFLPQFLQISDADPLIAGLKILPWTGTLVIVAPFAGKAVDVFGEKLIAIWGLILQGVGYLLIAILVRENSSYSLMILPLIISGVGLSMAGPSLQKAVLGSVDSVDIGKASGIYNVFRLFGGAVGTTISVIVFYRFGSIKSVDLFTNGFRSIMISAATISILGVIFVLRFRGIKEKI</sequence>
<dbReference type="Pfam" id="PF07690">
    <property type="entry name" value="MFS_1"/>
    <property type="match status" value="1"/>
</dbReference>
<protein>
    <submittedName>
        <fullName evidence="9">Transport protein</fullName>
    </submittedName>
</protein>
<evidence type="ECO:0000256" key="2">
    <source>
        <dbReference type="ARBA" id="ARBA00022448"/>
    </source>
</evidence>
<dbReference type="AlphaFoldDB" id="A0A0R1J609"/>
<keyword evidence="4 7" id="KW-0812">Transmembrane</keyword>
<evidence type="ECO:0000313" key="10">
    <source>
        <dbReference type="Proteomes" id="UP000050929"/>
    </source>
</evidence>
<evidence type="ECO:0000256" key="4">
    <source>
        <dbReference type="ARBA" id="ARBA00022692"/>
    </source>
</evidence>
<dbReference type="PANTHER" id="PTHR42718:SF46">
    <property type="entry name" value="BLR6921 PROTEIN"/>
    <property type="match status" value="1"/>
</dbReference>
<feature type="transmembrane region" description="Helical" evidence="7">
    <location>
        <begin position="77"/>
        <end position="96"/>
    </location>
</feature>
<dbReference type="InterPro" id="IPR020846">
    <property type="entry name" value="MFS_dom"/>
</dbReference>
<evidence type="ECO:0000256" key="1">
    <source>
        <dbReference type="ARBA" id="ARBA00004651"/>
    </source>
</evidence>
<comment type="caution">
    <text evidence="9">The sequence shown here is derived from an EMBL/GenBank/DDBJ whole genome shotgun (WGS) entry which is preliminary data.</text>
</comment>
<dbReference type="InterPro" id="IPR011701">
    <property type="entry name" value="MFS"/>
</dbReference>
<evidence type="ECO:0000256" key="7">
    <source>
        <dbReference type="SAM" id="Phobius"/>
    </source>
</evidence>
<feature type="transmembrane region" description="Helical" evidence="7">
    <location>
        <begin position="177"/>
        <end position="197"/>
    </location>
</feature>
<feature type="transmembrane region" description="Helical" evidence="7">
    <location>
        <begin position="144"/>
        <end position="165"/>
    </location>
</feature>
<dbReference type="Proteomes" id="UP000050929">
    <property type="component" value="Unassembled WGS sequence"/>
</dbReference>
<evidence type="ECO:0000256" key="6">
    <source>
        <dbReference type="ARBA" id="ARBA00023136"/>
    </source>
</evidence>
<comment type="subcellular location">
    <subcellularLocation>
        <location evidence="1">Cell membrane</location>
        <topology evidence="1">Multi-pass membrane protein</topology>
    </subcellularLocation>
</comment>
<dbReference type="STRING" id="1423811.FC72_GL001463"/>
<keyword evidence="2" id="KW-0813">Transport</keyword>
<dbReference type="PROSITE" id="PS50850">
    <property type="entry name" value="MFS"/>
    <property type="match status" value="1"/>
</dbReference>
<keyword evidence="5 7" id="KW-1133">Transmembrane helix</keyword>
<feature type="domain" description="Major facilitator superfamily (MFS) profile" evidence="8">
    <location>
        <begin position="1"/>
        <end position="204"/>
    </location>
</feature>
<gene>
    <name evidence="9" type="ORF">FC72_GL001463</name>
</gene>
<dbReference type="SUPFAM" id="SSF103473">
    <property type="entry name" value="MFS general substrate transporter"/>
    <property type="match status" value="1"/>
</dbReference>
<keyword evidence="3" id="KW-1003">Cell membrane</keyword>
<evidence type="ECO:0000313" key="9">
    <source>
        <dbReference type="EMBL" id="KRK63556.1"/>
    </source>
</evidence>
<feature type="transmembrane region" description="Helical" evidence="7">
    <location>
        <begin position="45"/>
        <end position="65"/>
    </location>
</feature>
<evidence type="ECO:0000256" key="3">
    <source>
        <dbReference type="ARBA" id="ARBA00022475"/>
    </source>
</evidence>
<dbReference type="EMBL" id="AZDG01000030">
    <property type="protein sequence ID" value="KRK63556.1"/>
    <property type="molecule type" value="Genomic_DNA"/>
</dbReference>
<reference evidence="9 10" key="1">
    <citation type="journal article" date="2015" name="Genome Announc.">
        <title>Expanding the biotechnology potential of lactobacilli through comparative genomics of 213 strains and associated genera.</title>
        <authorList>
            <person name="Sun Z."/>
            <person name="Harris H.M."/>
            <person name="McCann A."/>
            <person name="Guo C."/>
            <person name="Argimon S."/>
            <person name="Zhang W."/>
            <person name="Yang X."/>
            <person name="Jeffery I.B."/>
            <person name="Cooney J.C."/>
            <person name="Kagawa T.F."/>
            <person name="Liu W."/>
            <person name="Song Y."/>
            <person name="Salvetti E."/>
            <person name="Wrobel A."/>
            <person name="Rasinkangas P."/>
            <person name="Parkhill J."/>
            <person name="Rea M.C."/>
            <person name="O'Sullivan O."/>
            <person name="Ritari J."/>
            <person name="Douillard F.P."/>
            <person name="Paul Ross R."/>
            <person name="Yang R."/>
            <person name="Briner A.E."/>
            <person name="Felis G.E."/>
            <person name="de Vos W.M."/>
            <person name="Barrangou R."/>
            <person name="Klaenhammer T.R."/>
            <person name="Caufield P.W."/>
            <person name="Cui Y."/>
            <person name="Zhang H."/>
            <person name="O'Toole P.W."/>
        </authorList>
    </citation>
    <scope>NUCLEOTIDE SEQUENCE [LARGE SCALE GENOMIC DNA]</scope>
    <source>
        <strain evidence="9 10">DSM 20183</strain>
    </source>
</reference>
<dbReference type="PANTHER" id="PTHR42718">
    <property type="entry name" value="MAJOR FACILITATOR SUPERFAMILY MULTIDRUG TRANSPORTER MFSC"/>
    <property type="match status" value="1"/>
</dbReference>